<accession>A0A2G2UWR8</accession>
<evidence type="ECO:0008006" key="4">
    <source>
        <dbReference type="Google" id="ProtNLM"/>
    </source>
</evidence>
<evidence type="ECO:0000256" key="1">
    <source>
        <dbReference type="SAM" id="MobiDB-lite"/>
    </source>
</evidence>
<dbReference type="EMBL" id="MLFT02002441">
    <property type="protein sequence ID" value="PHT25205.1"/>
    <property type="molecule type" value="Genomic_DNA"/>
</dbReference>
<dbReference type="Proteomes" id="UP000224567">
    <property type="component" value="Unassembled WGS sequence"/>
</dbReference>
<proteinExistence type="predicted"/>
<dbReference type="AlphaFoldDB" id="A0A2G2UWR8"/>
<reference evidence="3" key="2">
    <citation type="journal article" date="2017" name="J. Anim. Genet.">
        <title>Multiple reference genome sequences of hot pepper reveal the massive evolution of plant disease resistance genes by retroduplication.</title>
        <authorList>
            <person name="Kim S."/>
            <person name="Park J."/>
            <person name="Yeom S.-I."/>
            <person name="Kim Y.-M."/>
            <person name="Seo E."/>
            <person name="Kim K.-T."/>
            <person name="Kim M.-S."/>
            <person name="Lee J.M."/>
            <person name="Cheong K."/>
            <person name="Shin H.-S."/>
            <person name="Kim S.-B."/>
            <person name="Han K."/>
            <person name="Lee J."/>
            <person name="Park M."/>
            <person name="Lee H.-A."/>
            <person name="Lee H.-Y."/>
            <person name="Lee Y."/>
            <person name="Oh S."/>
            <person name="Lee J.H."/>
            <person name="Choi E."/>
            <person name="Choi E."/>
            <person name="Lee S.E."/>
            <person name="Jeon J."/>
            <person name="Kim H."/>
            <person name="Choi G."/>
            <person name="Song H."/>
            <person name="Lee J."/>
            <person name="Lee S.-C."/>
            <person name="Kwon J.-K."/>
            <person name="Lee H.-Y."/>
            <person name="Koo N."/>
            <person name="Hong Y."/>
            <person name="Kim R.W."/>
            <person name="Kang W.-H."/>
            <person name="Huh J.H."/>
            <person name="Kang B.-C."/>
            <person name="Yang T.-J."/>
            <person name="Lee Y.-H."/>
            <person name="Bennetzen J.L."/>
            <person name="Choi D."/>
        </authorList>
    </citation>
    <scope>NUCLEOTIDE SEQUENCE [LARGE SCALE GENOMIC DNA]</scope>
    <source>
        <strain evidence="3">cv. PBC81</strain>
    </source>
</reference>
<dbReference type="InterPro" id="IPR044792">
    <property type="entry name" value="TAR1"/>
</dbReference>
<evidence type="ECO:0000313" key="2">
    <source>
        <dbReference type="EMBL" id="PHT25205.1"/>
    </source>
</evidence>
<protein>
    <recommendedName>
        <fullName evidence="4">Protein TAR1</fullName>
    </recommendedName>
</protein>
<name>A0A2G2UWR8_CAPBA</name>
<sequence>MPHSELQKSSSCDVVVFRKRPLDIVCLVVWNGRRSISDRGASPAPIRFPPDNFKNSLTLFSMDFSRRRGQRTAHIAAIRTFHRIIQSVGATGDERFARQYRSGPPPDFPLASPLTPRQTCPRPNSFMRNLHSKTRWFMGSRSVGGAPLGGIPPISFLAPYGFTRPLTRTHVRLLGPCFKTGRMGSPQANFRSAQMPKHAEGMRCLPHSRRWHSTSVSRARAFAAPPIHAGPRSGSIGVPSPRCPTSDWGSSQAPIRFPPDNFKHSLTLFSKSFLSFPRGSGHDGALTLSGAPFQGTWARSAAEDASPDYDSDDEAA</sequence>
<keyword evidence="3" id="KW-1185">Reference proteome</keyword>
<gene>
    <name evidence="2" type="ORF">CQW23_35159</name>
</gene>
<reference evidence="2 3" key="1">
    <citation type="journal article" date="2017" name="Genome Biol.">
        <title>New reference genome sequences of hot pepper reveal the massive evolution of plant disease-resistance genes by retroduplication.</title>
        <authorList>
            <person name="Kim S."/>
            <person name="Park J."/>
            <person name="Yeom S.I."/>
            <person name="Kim Y.M."/>
            <person name="Seo E."/>
            <person name="Kim K.T."/>
            <person name="Kim M.S."/>
            <person name="Lee J.M."/>
            <person name="Cheong K."/>
            <person name="Shin H.S."/>
            <person name="Kim S.B."/>
            <person name="Han K."/>
            <person name="Lee J."/>
            <person name="Park M."/>
            <person name="Lee H.A."/>
            <person name="Lee H.Y."/>
            <person name="Lee Y."/>
            <person name="Oh S."/>
            <person name="Lee J.H."/>
            <person name="Choi E."/>
            <person name="Choi E."/>
            <person name="Lee S.E."/>
            <person name="Jeon J."/>
            <person name="Kim H."/>
            <person name="Choi G."/>
            <person name="Song H."/>
            <person name="Lee J."/>
            <person name="Lee S.C."/>
            <person name="Kwon J.K."/>
            <person name="Lee H.Y."/>
            <person name="Koo N."/>
            <person name="Hong Y."/>
            <person name="Kim R.W."/>
            <person name="Kang W.H."/>
            <person name="Huh J.H."/>
            <person name="Kang B.C."/>
            <person name="Yang T.J."/>
            <person name="Lee Y.H."/>
            <person name="Bennetzen J.L."/>
            <person name="Choi D."/>
        </authorList>
    </citation>
    <scope>NUCLEOTIDE SEQUENCE [LARGE SCALE GENOMIC DNA]</scope>
    <source>
        <strain evidence="3">cv. PBC81</strain>
    </source>
</reference>
<evidence type="ECO:0000313" key="3">
    <source>
        <dbReference type="Proteomes" id="UP000224567"/>
    </source>
</evidence>
<dbReference type="PANTHER" id="PTHR47188">
    <property type="entry name" value="PROTEIN TAR1"/>
    <property type="match status" value="1"/>
</dbReference>
<dbReference type="GO" id="GO:0043457">
    <property type="term" value="P:regulation of cellular respiration"/>
    <property type="evidence" value="ECO:0007669"/>
    <property type="project" value="InterPro"/>
</dbReference>
<dbReference type="PANTHER" id="PTHR47188:SF1">
    <property type="entry name" value="PROTEIN TAR1"/>
    <property type="match status" value="1"/>
</dbReference>
<feature type="region of interest" description="Disordered" evidence="1">
    <location>
        <begin position="225"/>
        <end position="250"/>
    </location>
</feature>
<comment type="caution">
    <text evidence="2">The sequence shown here is derived from an EMBL/GenBank/DDBJ whole genome shotgun (WGS) entry which is preliminary data.</text>
</comment>
<organism evidence="2 3">
    <name type="scientific">Capsicum baccatum</name>
    <name type="common">Peruvian pepper</name>
    <dbReference type="NCBI Taxonomy" id="33114"/>
    <lineage>
        <taxon>Eukaryota</taxon>
        <taxon>Viridiplantae</taxon>
        <taxon>Streptophyta</taxon>
        <taxon>Embryophyta</taxon>
        <taxon>Tracheophyta</taxon>
        <taxon>Spermatophyta</taxon>
        <taxon>Magnoliopsida</taxon>
        <taxon>eudicotyledons</taxon>
        <taxon>Gunneridae</taxon>
        <taxon>Pentapetalae</taxon>
        <taxon>asterids</taxon>
        <taxon>lamiids</taxon>
        <taxon>Solanales</taxon>
        <taxon>Solanaceae</taxon>
        <taxon>Solanoideae</taxon>
        <taxon>Capsiceae</taxon>
        <taxon>Capsicum</taxon>
    </lineage>
</organism>
<dbReference type="OrthoDB" id="1686935at2759"/>